<protein>
    <recommendedName>
        <fullName evidence="5">Transmembrane protein 70 homolog, mitochondrial</fullName>
    </recommendedName>
</protein>
<keyword evidence="2" id="KW-0812">Transmembrane</keyword>
<dbReference type="InterPro" id="IPR045325">
    <property type="entry name" value="TMEM70/TMEM186/TMEM223"/>
</dbReference>
<name>A0ABQ8TC98_PERAM</name>
<evidence type="ECO:0000256" key="2">
    <source>
        <dbReference type="SAM" id="Phobius"/>
    </source>
</evidence>
<reference evidence="3 4" key="1">
    <citation type="journal article" date="2022" name="Allergy">
        <title>Genome assembly and annotation of Periplaneta americana reveal a comprehensive cockroach allergen profile.</title>
        <authorList>
            <person name="Wang L."/>
            <person name="Xiong Q."/>
            <person name="Saelim N."/>
            <person name="Wang L."/>
            <person name="Nong W."/>
            <person name="Wan A.T."/>
            <person name="Shi M."/>
            <person name="Liu X."/>
            <person name="Cao Q."/>
            <person name="Hui J.H.L."/>
            <person name="Sookrung N."/>
            <person name="Leung T.F."/>
            <person name="Tungtrongchitr A."/>
            <person name="Tsui S.K.W."/>
        </authorList>
    </citation>
    <scope>NUCLEOTIDE SEQUENCE [LARGE SCALE GENOMIC DNA]</scope>
    <source>
        <strain evidence="3">PWHHKU_190912</strain>
    </source>
</reference>
<evidence type="ECO:0000313" key="4">
    <source>
        <dbReference type="Proteomes" id="UP001148838"/>
    </source>
</evidence>
<gene>
    <name evidence="3" type="ORF">ANN_05645</name>
</gene>
<dbReference type="EMBL" id="JAJSOF020000013">
    <property type="protein sequence ID" value="KAJ4443858.1"/>
    <property type="molecule type" value="Genomic_DNA"/>
</dbReference>
<organism evidence="3 4">
    <name type="scientific">Periplaneta americana</name>
    <name type="common">American cockroach</name>
    <name type="synonym">Blatta americana</name>
    <dbReference type="NCBI Taxonomy" id="6978"/>
    <lineage>
        <taxon>Eukaryota</taxon>
        <taxon>Metazoa</taxon>
        <taxon>Ecdysozoa</taxon>
        <taxon>Arthropoda</taxon>
        <taxon>Hexapoda</taxon>
        <taxon>Insecta</taxon>
        <taxon>Pterygota</taxon>
        <taxon>Neoptera</taxon>
        <taxon>Polyneoptera</taxon>
        <taxon>Dictyoptera</taxon>
        <taxon>Blattodea</taxon>
        <taxon>Blattoidea</taxon>
        <taxon>Blattidae</taxon>
        <taxon>Blattinae</taxon>
        <taxon>Periplaneta</taxon>
    </lineage>
</organism>
<keyword evidence="2" id="KW-1133">Transmembrane helix</keyword>
<dbReference type="PANTHER" id="PTHR13281">
    <property type="entry name" value="TRANSMEMBRANE PROTEIN 70, MITOCHONDRIAL"/>
    <property type="match status" value="1"/>
</dbReference>
<keyword evidence="2" id="KW-0472">Membrane</keyword>
<evidence type="ECO:0000313" key="3">
    <source>
        <dbReference type="EMBL" id="KAJ4443858.1"/>
    </source>
</evidence>
<comment type="caution">
    <text evidence="3">The sequence shown here is derived from an EMBL/GenBank/DDBJ whole genome shotgun (WGS) entry which is preliminary data.</text>
</comment>
<dbReference type="Pfam" id="PF06979">
    <property type="entry name" value="TMEM70"/>
    <property type="match status" value="1"/>
</dbReference>
<keyword evidence="4" id="KW-1185">Reference proteome</keyword>
<feature type="transmembrane region" description="Helical" evidence="2">
    <location>
        <begin position="117"/>
        <end position="136"/>
    </location>
</feature>
<accession>A0ABQ8TC98</accession>
<sequence length="229" mass="26066">MAGHIGFKMYPLKQYLLYLRAGHVRSLFYASATESRRQFTKPKNCNLHYHDKLRTLLTKCQYATAVNGTKNENVEIYYGILTPQIRAVKIFSLLSSVAGLAAQPILFQHASNLETPLLVALFGFVGFFTFVTPFLLNMVTKKYVTYIHFNSDTGKYSATRLNFFLQEKKISFTAGEVVVPDVPGMFTSFQIKGSPLFVDPRLFEDPAHYAKMMGFDKPIDFKLSKDKQD</sequence>
<dbReference type="InterPro" id="IPR009724">
    <property type="entry name" value="TMEM70"/>
</dbReference>
<dbReference type="Proteomes" id="UP001148838">
    <property type="component" value="Unassembled WGS sequence"/>
</dbReference>
<evidence type="ECO:0000256" key="1">
    <source>
        <dbReference type="ARBA" id="ARBA00005280"/>
    </source>
</evidence>
<feature type="transmembrane region" description="Helical" evidence="2">
    <location>
        <begin position="90"/>
        <end position="111"/>
    </location>
</feature>
<comment type="similarity">
    <text evidence="1">Belongs to the TMEM70 family.</text>
</comment>
<proteinExistence type="inferred from homology"/>
<dbReference type="PANTHER" id="PTHR13281:SF0">
    <property type="entry name" value="TRANSMEMBRANE PROTEIN 70, MITOCHONDRIAL"/>
    <property type="match status" value="1"/>
</dbReference>
<evidence type="ECO:0008006" key="5">
    <source>
        <dbReference type="Google" id="ProtNLM"/>
    </source>
</evidence>